<accession>A0A6S7JZA6</accession>
<protein>
    <submittedName>
        <fullName evidence="1">Uncharacterized protein</fullName>
    </submittedName>
</protein>
<evidence type="ECO:0000313" key="2">
    <source>
        <dbReference type="Proteomes" id="UP001152795"/>
    </source>
</evidence>
<organism evidence="1 2">
    <name type="scientific">Paramuricea clavata</name>
    <name type="common">Red gorgonian</name>
    <name type="synonym">Violescent sea-whip</name>
    <dbReference type="NCBI Taxonomy" id="317549"/>
    <lineage>
        <taxon>Eukaryota</taxon>
        <taxon>Metazoa</taxon>
        <taxon>Cnidaria</taxon>
        <taxon>Anthozoa</taxon>
        <taxon>Octocorallia</taxon>
        <taxon>Malacalcyonacea</taxon>
        <taxon>Plexauridae</taxon>
        <taxon>Paramuricea</taxon>
    </lineage>
</organism>
<sequence length="116" mass="13392">MLEKNREAIVVDVQERFDDDVSEISDTLVEKAEAEDKITEQEKRELAGLDHVKGSPKERLIVLAIELQNYKDKLKTETDEKRLKVFRAAKDLVESRIDEARVEMNLKVHGVYAHTT</sequence>
<reference evidence="1" key="1">
    <citation type="submission" date="2020-04" db="EMBL/GenBank/DDBJ databases">
        <authorList>
            <person name="Alioto T."/>
            <person name="Alioto T."/>
            <person name="Gomez Garrido J."/>
        </authorList>
    </citation>
    <scope>NUCLEOTIDE SEQUENCE</scope>
    <source>
        <strain evidence="1">A484AB</strain>
    </source>
</reference>
<dbReference type="Proteomes" id="UP001152795">
    <property type="component" value="Unassembled WGS sequence"/>
</dbReference>
<gene>
    <name evidence="1" type="ORF">PACLA_8A076422</name>
</gene>
<evidence type="ECO:0000313" key="1">
    <source>
        <dbReference type="EMBL" id="CAB4036481.1"/>
    </source>
</evidence>
<keyword evidence="2" id="KW-1185">Reference proteome</keyword>
<name>A0A6S7JZA6_PARCT</name>
<dbReference type="EMBL" id="CACRXK020022086">
    <property type="protein sequence ID" value="CAB4036481.1"/>
    <property type="molecule type" value="Genomic_DNA"/>
</dbReference>
<comment type="caution">
    <text evidence="1">The sequence shown here is derived from an EMBL/GenBank/DDBJ whole genome shotgun (WGS) entry which is preliminary data.</text>
</comment>
<proteinExistence type="predicted"/>
<dbReference type="AlphaFoldDB" id="A0A6S7JZA6"/>